<feature type="compositionally biased region" description="Basic and acidic residues" evidence="1">
    <location>
        <begin position="118"/>
        <end position="127"/>
    </location>
</feature>
<name>A0AB34KSG5_9PEZI</name>
<dbReference type="EMBL" id="JAAQHG020000015">
    <property type="protein sequence ID" value="KAL1586203.1"/>
    <property type="molecule type" value="Genomic_DNA"/>
</dbReference>
<gene>
    <name evidence="3" type="ORF">WHR41_05447</name>
</gene>
<feature type="compositionally biased region" description="Polar residues" evidence="1">
    <location>
        <begin position="91"/>
        <end position="109"/>
    </location>
</feature>
<keyword evidence="4" id="KW-1185">Reference proteome</keyword>
<dbReference type="GeneID" id="96006890"/>
<dbReference type="Proteomes" id="UP000803884">
    <property type="component" value="Unassembled WGS sequence"/>
</dbReference>
<reference evidence="3 4" key="1">
    <citation type="journal article" date="2020" name="Microbiol. Resour. Announc.">
        <title>Draft Genome Sequence of a Cladosporium Species Isolated from the Mesophotic Ascidian Didemnum maculosum.</title>
        <authorList>
            <person name="Gioti A."/>
            <person name="Siaperas R."/>
            <person name="Nikolaivits E."/>
            <person name="Le Goff G."/>
            <person name="Ouazzani J."/>
            <person name="Kotoulas G."/>
            <person name="Topakas E."/>
        </authorList>
    </citation>
    <scope>NUCLEOTIDE SEQUENCE [LARGE SCALE GENOMIC DNA]</scope>
    <source>
        <strain evidence="3 4">TM138-S3</strain>
    </source>
</reference>
<organism evidence="3 4">
    <name type="scientific">Cladosporium halotolerans</name>
    <dbReference type="NCBI Taxonomy" id="1052096"/>
    <lineage>
        <taxon>Eukaryota</taxon>
        <taxon>Fungi</taxon>
        <taxon>Dikarya</taxon>
        <taxon>Ascomycota</taxon>
        <taxon>Pezizomycotina</taxon>
        <taxon>Dothideomycetes</taxon>
        <taxon>Dothideomycetidae</taxon>
        <taxon>Cladosporiales</taxon>
        <taxon>Cladosporiaceae</taxon>
        <taxon>Cladosporium</taxon>
    </lineage>
</organism>
<evidence type="ECO:0000256" key="1">
    <source>
        <dbReference type="SAM" id="MobiDB-lite"/>
    </source>
</evidence>
<evidence type="ECO:0008006" key="5">
    <source>
        <dbReference type="Google" id="ProtNLM"/>
    </source>
</evidence>
<comment type="caution">
    <text evidence="3">The sequence shown here is derived from an EMBL/GenBank/DDBJ whole genome shotgun (WGS) entry which is preliminary data.</text>
</comment>
<sequence length="324" mass="33472">MRAFTAASLMAGIAYALPQSCQTTTKQVIVPTSTATYYSTHVETVQATTAQDLGTFTEIVRQSSTKTLQTLTSTEIDCTASGMVASQPTTTIYTSAGDTNGSSSQSPTASAALGNQDKSLHSRRDAECTVTKTSTTTYGQTYTFVPADATSTYTRFTAFTQATVTSTSTGGTAYAIATALATAPDHCGRNSTSTSTTTQDARCAPSALISAAGASETSEQFGLSYSQRTSSGATYSTNTTDASSCCQQCVEAEGCAASAWDIRNGACKLEFPVKFDSGEMSCGLGLQAYYNAGPNHPMERGAGLFVARGCGSVAFANAKPDDGT</sequence>
<evidence type="ECO:0000313" key="4">
    <source>
        <dbReference type="Proteomes" id="UP000803884"/>
    </source>
</evidence>
<feature type="signal peptide" evidence="2">
    <location>
        <begin position="1"/>
        <end position="16"/>
    </location>
</feature>
<feature type="chain" id="PRO_5044284312" description="Apple domain-containing protein" evidence="2">
    <location>
        <begin position="17"/>
        <end position="324"/>
    </location>
</feature>
<dbReference type="AlphaFoldDB" id="A0AB34KSG5"/>
<protein>
    <recommendedName>
        <fullName evidence="5">Apple domain-containing protein</fullName>
    </recommendedName>
</protein>
<feature type="region of interest" description="Disordered" evidence="1">
    <location>
        <begin position="91"/>
        <end position="127"/>
    </location>
</feature>
<accession>A0AB34KSG5</accession>
<evidence type="ECO:0000313" key="3">
    <source>
        <dbReference type="EMBL" id="KAL1586203.1"/>
    </source>
</evidence>
<evidence type="ECO:0000256" key="2">
    <source>
        <dbReference type="SAM" id="SignalP"/>
    </source>
</evidence>
<dbReference type="RefSeq" id="XP_069229308.1">
    <property type="nucleotide sequence ID" value="XM_069374052.1"/>
</dbReference>
<keyword evidence="2" id="KW-0732">Signal</keyword>
<proteinExistence type="predicted"/>